<gene>
    <name evidence="11" type="ORF">HQN79_00635</name>
</gene>
<evidence type="ECO:0000256" key="2">
    <source>
        <dbReference type="ARBA" id="ARBA00008133"/>
    </source>
</evidence>
<dbReference type="GO" id="GO:0006780">
    <property type="term" value="P:uroporphyrinogen III biosynthetic process"/>
    <property type="evidence" value="ECO:0007669"/>
    <property type="project" value="UniProtKB-UniRule"/>
</dbReference>
<evidence type="ECO:0000256" key="7">
    <source>
        <dbReference type="ARBA" id="ARBA00040167"/>
    </source>
</evidence>
<evidence type="ECO:0000256" key="3">
    <source>
        <dbReference type="ARBA" id="ARBA00013109"/>
    </source>
</evidence>
<dbReference type="CDD" id="cd06578">
    <property type="entry name" value="HemD"/>
    <property type="match status" value="1"/>
</dbReference>
<dbReference type="Gene3D" id="3.40.50.10090">
    <property type="match status" value="2"/>
</dbReference>
<accession>A0A7D4SYU5</accession>
<keyword evidence="5 9" id="KW-0627">Porphyrin biosynthesis</keyword>
<comment type="similarity">
    <text evidence="2 9">Belongs to the uroporphyrinogen-III synthase family.</text>
</comment>
<evidence type="ECO:0000259" key="10">
    <source>
        <dbReference type="Pfam" id="PF02602"/>
    </source>
</evidence>
<dbReference type="InterPro" id="IPR036108">
    <property type="entry name" value="4pyrrol_syn_uPrphyn_synt_sf"/>
</dbReference>
<dbReference type="AlphaFoldDB" id="A0A7D4SYU5"/>
<keyword evidence="12" id="KW-1185">Reference proteome</keyword>
<dbReference type="UniPathway" id="UPA00251">
    <property type="reaction ID" value="UER00320"/>
</dbReference>
<dbReference type="KEGG" id="txa:HQN79_00635"/>
<evidence type="ECO:0000256" key="9">
    <source>
        <dbReference type="RuleBase" id="RU366031"/>
    </source>
</evidence>
<dbReference type="PANTHER" id="PTHR38042:SF1">
    <property type="entry name" value="UROPORPHYRINOGEN-III SYNTHASE, CHLOROPLASTIC"/>
    <property type="match status" value="1"/>
</dbReference>
<feature type="domain" description="Tetrapyrrole biosynthesis uroporphyrinogen III synthase" evidence="10">
    <location>
        <begin position="21"/>
        <end position="239"/>
    </location>
</feature>
<name>A0A7D4SYU5_9GAMM</name>
<dbReference type="GO" id="GO:0004852">
    <property type="term" value="F:uroporphyrinogen-III synthase activity"/>
    <property type="evidence" value="ECO:0007669"/>
    <property type="project" value="UniProtKB-UniRule"/>
</dbReference>
<dbReference type="Proteomes" id="UP000504724">
    <property type="component" value="Chromosome"/>
</dbReference>
<dbReference type="SUPFAM" id="SSF69618">
    <property type="entry name" value="HemD-like"/>
    <property type="match status" value="1"/>
</dbReference>
<evidence type="ECO:0000256" key="1">
    <source>
        <dbReference type="ARBA" id="ARBA00004772"/>
    </source>
</evidence>
<dbReference type="GO" id="GO:0006782">
    <property type="term" value="P:protoporphyrinogen IX biosynthetic process"/>
    <property type="evidence" value="ECO:0007669"/>
    <property type="project" value="UniProtKB-UniRule"/>
</dbReference>
<evidence type="ECO:0000313" key="12">
    <source>
        <dbReference type="Proteomes" id="UP000504724"/>
    </source>
</evidence>
<organism evidence="11 12">
    <name type="scientific">Thiomicrorhabdus xiamenensis</name>
    <dbReference type="NCBI Taxonomy" id="2739063"/>
    <lineage>
        <taxon>Bacteria</taxon>
        <taxon>Pseudomonadati</taxon>
        <taxon>Pseudomonadota</taxon>
        <taxon>Gammaproteobacteria</taxon>
        <taxon>Thiotrichales</taxon>
        <taxon>Piscirickettsiaceae</taxon>
        <taxon>Thiomicrorhabdus</taxon>
    </lineage>
</organism>
<sequence length="265" mass="29558">MMLRLADLTLLNTRPSHQATELADLLQRHSVAVIPCPTMAIEWLQDFSVSAELADYDLVIFTSVNAIQGWHQAISKSLSAQATAPTKVLAIGRATAEAGRKLGLPIQTLSEERFDSETLLAHPSMQQLQGQKVLLVKGEGGRDLLPTTLAARQAQIFSLPVYRRTALPFCEQQWLRFKESDHPVLLISSYESFRNLLQEAAVVSPQYLAFDSSAWDFLELAVVFSQRIADNLRQNGWNRPIEVLQTQSNRGVLDALQSYIEKSAL</sequence>
<reference evidence="11 12" key="1">
    <citation type="submission" date="2020-05" db="EMBL/GenBank/DDBJ databases">
        <title>Thiomicrorhabdus sediminis sp.nov. and Thiomicrorhabdus xiamenensis sp.nov., novel sulfur-oxidizing bacteria isolated from coastal sediment.</title>
        <authorList>
            <person name="Liu X."/>
        </authorList>
    </citation>
    <scope>NUCLEOTIDE SEQUENCE [LARGE SCALE GENOMIC DNA]</scope>
    <source>
        <strain evidence="11 12">G2</strain>
    </source>
</reference>
<evidence type="ECO:0000256" key="8">
    <source>
        <dbReference type="ARBA" id="ARBA00048617"/>
    </source>
</evidence>
<comment type="pathway">
    <text evidence="1 9">Porphyrin-containing compound metabolism; protoporphyrin-IX biosynthesis; coproporphyrinogen-III from 5-aminolevulinate: step 3/4.</text>
</comment>
<dbReference type="PANTHER" id="PTHR38042">
    <property type="entry name" value="UROPORPHYRINOGEN-III SYNTHASE, CHLOROPLASTIC"/>
    <property type="match status" value="1"/>
</dbReference>
<evidence type="ECO:0000256" key="5">
    <source>
        <dbReference type="ARBA" id="ARBA00023244"/>
    </source>
</evidence>
<evidence type="ECO:0000256" key="4">
    <source>
        <dbReference type="ARBA" id="ARBA00023239"/>
    </source>
</evidence>
<dbReference type="InterPro" id="IPR039793">
    <property type="entry name" value="UROS/Hem4"/>
</dbReference>
<proteinExistence type="inferred from homology"/>
<protein>
    <recommendedName>
        <fullName evidence="7 9">Uroporphyrinogen-III synthase</fullName>
        <ecNumber evidence="3 9">4.2.1.75</ecNumber>
    </recommendedName>
</protein>
<dbReference type="InterPro" id="IPR003754">
    <property type="entry name" value="4pyrrol_synth_uPrphyn_synth"/>
</dbReference>
<evidence type="ECO:0000313" key="11">
    <source>
        <dbReference type="EMBL" id="QKI88182.1"/>
    </source>
</evidence>
<comment type="catalytic activity">
    <reaction evidence="8 9">
        <text>hydroxymethylbilane = uroporphyrinogen III + H2O</text>
        <dbReference type="Rhea" id="RHEA:18965"/>
        <dbReference type="ChEBI" id="CHEBI:15377"/>
        <dbReference type="ChEBI" id="CHEBI:57308"/>
        <dbReference type="ChEBI" id="CHEBI:57845"/>
        <dbReference type="EC" id="4.2.1.75"/>
    </reaction>
</comment>
<keyword evidence="4 9" id="KW-0456">Lyase</keyword>
<dbReference type="EMBL" id="CP054020">
    <property type="protein sequence ID" value="QKI88182.1"/>
    <property type="molecule type" value="Genomic_DNA"/>
</dbReference>
<evidence type="ECO:0000256" key="6">
    <source>
        <dbReference type="ARBA" id="ARBA00037589"/>
    </source>
</evidence>
<dbReference type="Pfam" id="PF02602">
    <property type="entry name" value="HEM4"/>
    <property type="match status" value="1"/>
</dbReference>
<comment type="function">
    <text evidence="6 9">Catalyzes cyclization of the linear tetrapyrrole, hydroxymethylbilane, to the macrocyclic uroporphyrinogen III.</text>
</comment>
<dbReference type="EC" id="4.2.1.75" evidence="3 9"/>